<dbReference type="EMBL" id="CP014244">
    <property type="protein sequence ID" value="AMD20825.1"/>
    <property type="molecule type" value="Genomic_DNA"/>
</dbReference>
<feature type="binding site" evidence="8">
    <location>
        <position position="252"/>
    </location>
    <ligand>
        <name>Zn(2+)</name>
        <dbReference type="ChEBI" id="CHEBI:29105"/>
        <note>catalytic</note>
    </ligand>
</feature>
<name>A0A0X8HSW5_9SACH</name>
<dbReference type="InterPro" id="IPR008901">
    <property type="entry name" value="ACER"/>
</dbReference>
<keyword evidence="7" id="KW-0479">Metal-binding</keyword>
<feature type="transmembrane region" description="Helical" evidence="9">
    <location>
        <begin position="147"/>
        <end position="167"/>
    </location>
</feature>
<evidence type="ECO:0000256" key="7">
    <source>
        <dbReference type="PIRSR" id="PIRSR608901-1"/>
    </source>
</evidence>
<evidence type="ECO:0000256" key="4">
    <source>
        <dbReference type="ARBA" id="ARBA00022801"/>
    </source>
</evidence>
<dbReference type="AlphaFoldDB" id="A0A0X8HSW5"/>
<dbReference type="GO" id="GO:0016811">
    <property type="term" value="F:hydrolase activity, acting on carbon-nitrogen (but not peptide) bonds, in linear amides"/>
    <property type="evidence" value="ECO:0007669"/>
    <property type="project" value="InterPro"/>
</dbReference>
<dbReference type="RefSeq" id="XP_017987821.1">
    <property type="nucleotide sequence ID" value="XM_018132332.1"/>
</dbReference>
<dbReference type="GO" id="GO:0046513">
    <property type="term" value="P:ceramide biosynthetic process"/>
    <property type="evidence" value="ECO:0007669"/>
    <property type="project" value="TreeGrafter"/>
</dbReference>
<evidence type="ECO:0000313" key="10">
    <source>
        <dbReference type="EMBL" id="AMD20825.1"/>
    </source>
</evidence>
<keyword evidence="11" id="KW-1185">Reference proteome</keyword>
<dbReference type="Pfam" id="PF05875">
    <property type="entry name" value="Ceramidase"/>
    <property type="match status" value="1"/>
</dbReference>
<feature type="transmembrane region" description="Helical" evidence="9">
    <location>
        <begin position="83"/>
        <end position="103"/>
    </location>
</feature>
<feature type="binding site" evidence="7">
    <location>
        <position position="39"/>
    </location>
    <ligand>
        <name>Ca(2+)</name>
        <dbReference type="ChEBI" id="CHEBI:29108"/>
    </ligand>
</feature>
<dbReference type="PANTHER" id="PTHR46187:SF3">
    <property type="entry name" value="ALKALINE CERAMIDASE 3"/>
    <property type="match status" value="1"/>
</dbReference>
<feature type="binding site" evidence="7">
    <location>
        <position position="43"/>
    </location>
    <ligand>
        <name>Ca(2+)</name>
        <dbReference type="ChEBI" id="CHEBI:29108"/>
    </ligand>
</feature>
<keyword evidence="5 9" id="KW-1133">Transmembrane helix</keyword>
<comment type="similarity">
    <text evidence="2">Belongs to the alkaline ceramidase family.</text>
</comment>
<feature type="transmembrane region" description="Helical" evidence="9">
    <location>
        <begin position="253"/>
        <end position="277"/>
    </location>
</feature>
<dbReference type="GO" id="GO:0005789">
    <property type="term" value="C:endoplasmic reticulum membrane"/>
    <property type="evidence" value="ECO:0007669"/>
    <property type="project" value="TreeGrafter"/>
</dbReference>
<keyword evidence="4" id="KW-0378">Hydrolase</keyword>
<evidence type="ECO:0000256" key="9">
    <source>
        <dbReference type="SAM" id="Phobius"/>
    </source>
</evidence>
<comment type="cofactor">
    <cofactor evidence="8">
        <name>Zn(2+)</name>
        <dbReference type="ChEBI" id="CHEBI:29105"/>
    </cofactor>
</comment>
<feature type="binding site" evidence="7">
    <location>
        <position position="52"/>
    </location>
    <ligand>
        <name>Ca(2+)</name>
        <dbReference type="ChEBI" id="CHEBI:29108"/>
    </ligand>
</feature>
<keyword evidence="8" id="KW-0862">Zinc</keyword>
<evidence type="ECO:0000256" key="2">
    <source>
        <dbReference type="ARBA" id="ARBA00009780"/>
    </source>
</evidence>
<sequence>MVNMMGRIFGTAWELLRIRPYPDVPIDGYWGQPSATIDWCEENYVVSYYFAEWSNTVSNSIFFVLSFYLLYSGIRHNLESRFILTSLGFGLVGFGSWLFHMSLQYKYQLLDELPMLYVTCIPAWSVLCEQEKKGSDAMTNASKKKQWIIATVISVTAVVVTALYMGVLTDPSFHEVIYAILTMFVVFKSAYLSRKHVKGSSEKKNLRNCMLLGVLLFLIAYVMWQLDVHRCDLWIGIRRHLMLPFGTLLELHAWWHLLTGLGVYYFIVSLIYLRLVLHSKQDNYVMIWRWKMLPEVVHNKNALWKNYSYEFLGPYNSSPQRLKTSHVE</sequence>
<gene>
    <name evidence="10" type="ORF">AW171_hschr42743</name>
</gene>
<evidence type="ECO:0000256" key="3">
    <source>
        <dbReference type="ARBA" id="ARBA00022692"/>
    </source>
</evidence>
<reference evidence="10 11" key="1">
    <citation type="submission" date="2016-01" db="EMBL/GenBank/DDBJ databases">
        <title>Genome sequence of the yeast Holleya sinecauda.</title>
        <authorList>
            <person name="Dietrich F.S."/>
        </authorList>
    </citation>
    <scope>NUCLEOTIDE SEQUENCE [LARGE SCALE GENOMIC DNA]</scope>
    <source>
        <strain evidence="10 11">ATCC 58844</strain>
    </source>
</reference>
<protein>
    <submittedName>
        <fullName evidence="10">HDR083Cp</fullName>
    </submittedName>
</protein>
<accession>A0A0X8HSW5</accession>
<evidence type="ECO:0000256" key="6">
    <source>
        <dbReference type="ARBA" id="ARBA00023136"/>
    </source>
</evidence>
<feature type="binding site" evidence="7">
    <location>
        <position position="41"/>
    </location>
    <ligand>
        <name>Ca(2+)</name>
        <dbReference type="ChEBI" id="CHEBI:29108"/>
    </ligand>
</feature>
<dbReference type="GeneID" id="28724090"/>
<dbReference type="Proteomes" id="UP000243052">
    <property type="component" value="Chromosome iv"/>
</dbReference>
<evidence type="ECO:0000256" key="1">
    <source>
        <dbReference type="ARBA" id="ARBA00004141"/>
    </source>
</evidence>
<dbReference type="GO" id="GO:0046514">
    <property type="term" value="P:ceramide catabolic process"/>
    <property type="evidence" value="ECO:0007669"/>
    <property type="project" value="TreeGrafter"/>
</dbReference>
<feature type="binding site" evidence="8">
    <location>
        <position position="256"/>
    </location>
    <ligand>
        <name>Zn(2+)</name>
        <dbReference type="ChEBI" id="CHEBI:29105"/>
        <note>catalytic</note>
    </ligand>
</feature>
<dbReference type="OrthoDB" id="187171at2759"/>
<feature type="binding site" evidence="8">
    <location>
        <position position="100"/>
    </location>
    <ligand>
        <name>Zn(2+)</name>
        <dbReference type="ChEBI" id="CHEBI:29105"/>
        <note>catalytic</note>
    </ligand>
</feature>
<feature type="transmembrane region" description="Helical" evidence="9">
    <location>
        <begin position="173"/>
        <end position="193"/>
    </location>
</feature>
<keyword evidence="6 9" id="KW-0472">Membrane</keyword>
<feature type="transmembrane region" description="Helical" evidence="9">
    <location>
        <begin position="205"/>
        <end position="224"/>
    </location>
</feature>
<organism evidence="10 11">
    <name type="scientific">Eremothecium sinecaudum</name>
    <dbReference type="NCBI Taxonomy" id="45286"/>
    <lineage>
        <taxon>Eukaryota</taxon>
        <taxon>Fungi</taxon>
        <taxon>Dikarya</taxon>
        <taxon>Ascomycota</taxon>
        <taxon>Saccharomycotina</taxon>
        <taxon>Saccharomycetes</taxon>
        <taxon>Saccharomycetales</taxon>
        <taxon>Saccharomycetaceae</taxon>
        <taxon>Eremothecium</taxon>
    </lineage>
</organism>
<feature type="binding site" evidence="7">
    <location>
        <position position="38"/>
    </location>
    <ligand>
        <name>Ca(2+)</name>
        <dbReference type="ChEBI" id="CHEBI:29108"/>
    </ligand>
</feature>
<evidence type="ECO:0000313" key="11">
    <source>
        <dbReference type="Proteomes" id="UP000243052"/>
    </source>
</evidence>
<dbReference type="GO" id="GO:0046872">
    <property type="term" value="F:metal ion binding"/>
    <property type="evidence" value="ECO:0007669"/>
    <property type="project" value="UniProtKB-KW"/>
</dbReference>
<feature type="transmembrane region" description="Helical" evidence="9">
    <location>
        <begin position="53"/>
        <end position="71"/>
    </location>
</feature>
<keyword evidence="3 9" id="KW-0812">Transmembrane</keyword>
<comment type="subcellular location">
    <subcellularLocation>
        <location evidence="1">Membrane</location>
        <topology evidence="1">Multi-pass membrane protein</topology>
    </subcellularLocation>
</comment>
<keyword evidence="7" id="KW-0106">Calcium</keyword>
<dbReference type="STRING" id="45286.A0A0X8HSW5"/>
<proteinExistence type="inferred from homology"/>
<evidence type="ECO:0000256" key="8">
    <source>
        <dbReference type="PIRSR" id="PIRSR608901-2"/>
    </source>
</evidence>
<evidence type="ECO:0000256" key="5">
    <source>
        <dbReference type="ARBA" id="ARBA00022989"/>
    </source>
</evidence>
<dbReference type="PANTHER" id="PTHR46187">
    <property type="entry name" value="ALKALINE CERAMIDASE 3"/>
    <property type="match status" value="1"/>
</dbReference>